<organism evidence="1">
    <name type="scientific">Macaca fascicularis</name>
    <name type="common">Crab-eating macaque</name>
    <name type="synonym">Cynomolgus monkey</name>
    <dbReference type="NCBI Taxonomy" id="9541"/>
    <lineage>
        <taxon>Eukaryota</taxon>
        <taxon>Metazoa</taxon>
        <taxon>Chordata</taxon>
        <taxon>Craniata</taxon>
        <taxon>Vertebrata</taxon>
        <taxon>Euteleostomi</taxon>
        <taxon>Mammalia</taxon>
        <taxon>Eutheria</taxon>
        <taxon>Euarchontoglires</taxon>
        <taxon>Primates</taxon>
        <taxon>Haplorrhini</taxon>
        <taxon>Catarrhini</taxon>
        <taxon>Cercopithecidae</taxon>
        <taxon>Cercopithecinae</taxon>
        <taxon>Macaca</taxon>
    </lineage>
</organism>
<keyword evidence="1" id="KW-0808">Transferase</keyword>
<dbReference type="AlphaFoldDB" id="I7GN10"/>
<reference evidence="1" key="1">
    <citation type="journal article" date="2007" name="PLoS Biol.">
        <title>Rate of evolution in brain-expressed genes in humans and other primates.</title>
        <authorList>
            <person name="Wang H.-Y."/>
            <person name="Chien H.-C."/>
            <person name="Osada N."/>
            <person name="Hashimoto K."/>
            <person name="Sugano S."/>
            <person name="Gojobori T."/>
            <person name="Chou C.-K."/>
            <person name="Tsai S.-F."/>
            <person name="Wu C.-I."/>
            <person name="Shen C.-K.J."/>
        </authorList>
    </citation>
    <scope>NUCLEOTIDE SEQUENCE</scope>
</reference>
<proteinExistence type="evidence at transcript level"/>
<sequence length="101" mass="12152">MVLYLENPIILAKKQLELINNFGKVSRYKINVQKLVAFFYTNTQVKSQIRNAIPFTTDRKRIKYLGIQLTRDVKDLYNENYQHCSKKLEMIQRNEKTFRVH</sequence>
<keyword evidence="1" id="KW-0695">RNA-directed DNA polymerase</keyword>
<name>I7GN10_MACFA</name>
<dbReference type="GO" id="GO:0003964">
    <property type="term" value="F:RNA-directed DNA polymerase activity"/>
    <property type="evidence" value="ECO:0007669"/>
    <property type="project" value="UniProtKB-KW"/>
</dbReference>
<dbReference type="EMBL" id="AB172694">
    <property type="protein sequence ID" value="BAE89756.1"/>
    <property type="molecule type" value="mRNA"/>
</dbReference>
<protein>
    <submittedName>
        <fullName evidence="1">Macaca fascicularis brain cDNA clone: QflA-19242, similar to human similar to LINE-1 REVERSE TRANSCRIPTASE HOMOLOG(LOC401622), mRNA, RefSeq: XM_377071.1</fullName>
    </submittedName>
</protein>
<accession>I7GN10</accession>
<keyword evidence="1" id="KW-0548">Nucleotidyltransferase</keyword>
<evidence type="ECO:0000313" key="1">
    <source>
        <dbReference type="EMBL" id="BAE89756.1"/>
    </source>
</evidence>